<name>A0A1M7JSJ2_9BACT</name>
<feature type="signal peptide" evidence="6">
    <location>
        <begin position="1"/>
        <end position="21"/>
    </location>
</feature>
<evidence type="ECO:0000256" key="3">
    <source>
        <dbReference type="ARBA" id="ARBA00022729"/>
    </source>
</evidence>
<keyword evidence="3 6" id="KW-0732">Signal</keyword>
<dbReference type="GO" id="GO:0016139">
    <property type="term" value="P:glycoside catabolic process"/>
    <property type="evidence" value="ECO:0007669"/>
    <property type="project" value="TreeGrafter"/>
</dbReference>
<proteinExistence type="inferred from homology"/>
<dbReference type="GO" id="GO:0006004">
    <property type="term" value="P:fucose metabolic process"/>
    <property type="evidence" value="ECO:0007669"/>
    <property type="project" value="TreeGrafter"/>
</dbReference>
<dbReference type="AlphaFoldDB" id="A0A1M7JSJ2"/>
<sequence length="782" mass="88464">MPSLKNIACIVLFSLCQHVTAQTEWQNPIKKQGRLGSPLVETSPFVFEDKLYLLENNQRFWDVPGAKPGDYFQEDEVRIRDLATNEIVSVPLKNHAFGTVLTWNNRVYVFAGFYGENKPWRKITEIVVTSSTDLKEWTKPETILRANQGEYFFNTAVCRGKEGFVLLYETSDPQWTPFTFRYMRSSDLKNWQEIPEATYGHNKYVGGPALYYEDGWYYTLYLKSLKPGYETHITRSRDLIHWEDAPEDRPFLSFDPSHKNIPLIDPSIPESNASDVELCYYEGQTILYFTGSDQTTAGDLQWATFSGTPKQLFAHFFHNTESPGNEPPEAEGSWHPILLPCEKQASDFSYSSATYRTTPSPQQLAFQERQLGAFIHFGMATYASDMMVVPEATLFNPSQLDADQWVKTARSFGAKHIVLTAKHHNGFCLWPSKTTEYSVKNSPWKGGRGDVVSEFVNACRKYGIKVGLYLSGGDTHFGVTSSPDPQGERKIRGDVHRYFPVFLEQLRELLTGYGEISYLWFDGAYDPFGWDVMHPDSQIPLGTSYGDAIQSMVRQLQPNAVIMGGTKPDVRWSGSEQGWAPYPLENVVKPGEGHANWVGPQNAGYIPAEANLHTRSTWFWSPDSDHTLKDSSFLMNAYLETIGRGANLLINITPDNTGLIPAAEVRLLENFGNSVRKTFGNPFGITSSKQQPASTLTLTLPQRTTVNFLAMEERLQNGQHIRRYEVEAFVQGDWLPVASGTTIGRKRIQQFGPLETDRVRLRLYGDDQNLELESFAVYGPGI</sequence>
<dbReference type="PANTHER" id="PTHR10030:SF37">
    <property type="entry name" value="ALPHA-L-FUCOSIDASE-RELATED"/>
    <property type="match status" value="1"/>
</dbReference>
<keyword evidence="9" id="KW-1185">Reference proteome</keyword>
<dbReference type="STRING" id="388280.SAMN04488057_102146"/>
<organism evidence="8 9">
    <name type="scientific">Cyclobacterium lianum</name>
    <dbReference type="NCBI Taxonomy" id="388280"/>
    <lineage>
        <taxon>Bacteria</taxon>
        <taxon>Pseudomonadati</taxon>
        <taxon>Bacteroidota</taxon>
        <taxon>Cytophagia</taxon>
        <taxon>Cytophagales</taxon>
        <taxon>Cyclobacteriaceae</taxon>
        <taxon>Cyclobacterium</taxon>
    </lineage>
</organism>
<dbReference type="OrthoDB" id="1095333at2"/>
<dbReference type="GO" id="GO:0004560">
    <property type="term" value="F:alpha-L-fucosidase activity"/>
    <property type="evidence" value="ECO:0007669"/>
    <property type="project" value="InterPro"/>
</dbReference>
<evidence type="ECO:0000256" key="1">
    <source>
        <dbReference type="ARBA" id="ARBA00007951"/>
    </source>
</evidence>
<dbReference type="RefSeq" id="WP_084096931.1">
    <property type="nucleotide sequence ID" value="NZ_FRCY01000002.1"/>
</dbReference>
<dbReference type="InterPro" id="IPR057739">
    <property type="entry name" value="Glyco_hydro_29_N"/>
</dbReference>
<accession>A0A1M7JSJ2</accession>
<evidence type="ECO:0000259" key="7">
    <source>
        <dbReference type="Pfam" id="PF01120"/>
    </source>
</evidence>
<dbReference type="EC" id="3.2.1.51" evidence="2"/>
<gene>
    <name evidence="8" type="ORF">SAMN04488057_102146</name>
</gene>
<dbReference type="EMBL" id="FRCY01000002">
    <property type="protein sequence ID" value="SHM56039.1"/>
    <property type="molecule type" value="Genomic_DNA"/>
</dbReference>
<evidence type="ECO:0000313" key="8">
    <source>
        <dbReference type="EMBL" id="SHM56039.1"/>
    </source>
</evidence>
<feature type="chain" id="PRO_5013382750" description="alpha-L-fucosidase" evidence="6">
    <location>
        <begin position="22"/>
        <end position="782"/>
    </location>
</feature>
<dbReference type="Gene3D" id="2.115.10.20">
    <property type="entry name" value="Glycosyl hydrolase domain, family 43"/>
    <property type="match status" value="1"/>
</dbReference>
<keyword evidence="4" id="KW-0378">Hydrolase</keyword>
<evidence type="ECO:0000256" key="5">
    <source>
        <dbReference type="ARBA" id="ARBA00023295"/>
    </source>
</evidence>
<protein>
    <recommendedName>
        <fullName evidence="2">alpha-L-fucosidase</fullName>
        <ecNumber evidence="2">3.2.1.51</ecNumber>
    </recommendedName>
</protein>
<dbReference type="Proteomes" id="UP000184513">
    <property type="component" value="Unassembled WGS sequence"/>
</dbReference>
<dbReference type="GO" id="GO:0005764">
    <property type="term" value="C:lysosome"/>
    <property type="evidence" value="ECO:0007669"/>
    <property type="project" value="TreeGrafter"/>
</dbReference>
<evidence type="ECO:0000256" key="2">
    <source>
        <dbReference type="ARBA" id="ARBA00012662"/>
    </source>
</evidence>
<dbReference type="SUPFAM" id="SSF51445">
    <property type="entry name" value="(Trans)glycosidases"/>
    <property type="match status" value="1"/>
</dbReference>
<dbReference type="InterPro" id="IPR017853">
    <property type="entry name" value="GH"/>
</dbReference>
<dbReference type="PANTHER" id="PTHR10030">
    <property type="entry name" value="ALPHA-L-FUCOSIDASE"/>
    <property type="match status" value="1"/>
</dbReference>
<dbReference type="SMART" id="SM00812">
    <property type="entry name" value="Alpha_L_fucos"/>
    <property type="match status" value="1"/>
</dbReference>
<reference evidence="8 9" key="1">
    <citation type="submission" date="2016-11" db="EMBL/GenBank/DDBJ databases">
        <authorList>
            <person name="Jaros S."/>
            <person name="Januszkiewicz K."/>
            <person name="Wedrychowicz H."/>
        </authorList>
    </citation>
    <scope>NUCLEOTIDE SEQUENCE [LARGE SCALE GENOMIC DNA]</scope>
    <source>
        <strain evidence="8 9">CGMCC 1.6102</strain>
    </source>
</reference>
<dbReference type="InterPro" id="IPR000933">
    <property type="entry name" value="Glyco_hydro_29"/>
</dbReference>
<comment type="similarity">
    <text evidence="1">Belongs to the glycosyl hydrolase 29 family.</text>
</comment>
<dbReference type="Pfam" id="PF01120">
    <property type="entry name" value="Alpha_L_fucos"/>
    <property type="match status" value="1"/>
</dbReference>
<dbReference type="SUPFAM" id="SSF75005">
    <property type="entry name" value="Arabinanase/levansucrase/invertase"/>
    <property type="match status" value="1"/>
</dbReference>
<evidence type="ECO:0000256" key="4">
    <source>
        <dbReference type="ARBA" id="ARBA00022801"/>
    </source>
</evidence>
<dbReference type="Gene3D" id="2.60.120.260">
    <property type="entry name" value="Galactose-binding domain-like"/>
    <property type="match status" value="1"/>
</dbReference>
<dbReference type="Gene3D" id="3.20.20.80">
    <property type="entry name" value="Glycosidases"/>
    <property type="match status" value="1"/>
</dbReference>
<dbReference type="InterPro" id="IPR023296">
    <property type="entry name" value="Glyco_hydro_beta-prop_sf"/>
</dbReference>
<feature type="domain" description="Glycoside hydrolase family 29 N-terminal" evidence="7">
    <location>
        <begin position="392"/>
        <end position="673"/>
    </location>
</feature>
<keyword evidence="5" id="KW-0326">Glycosidase</keyword>
<evidence type="ECO:0000313" key="9">
    <source>
        <dbReference type="Proteomes" id="UP000184513"/>
    </source>
</evidence>
<evidence type="ECO:0000256" key="6">
    <source>
        <dbReference type="SAM" id="SignalP"/>
    </source>
</evidence>